<proteinExistence type="inferred from homology"/>
<evidence type="ECO:0000313" key="6">
    <source>
        <dbReference type="EMBL" id="PBK76698.1"/>
    </source>
</evidence>
<dbReference type="AlphaFoldDB" id="A0A2H3CE97"/>
<dbReference type="Gene3D" id="1.20.120.180">
    <property type="entry name" value="Proteasome activator pa28, C-terminal domain"/>
    <property type="match status" value="1"/>
</dbReference>
<sequence>MNKQLTTDIEKFRAGLASSAEDIAFRIFPSKILELQEMIQSFDSSSSPFHPSHASTSTDGTVYPPPDGNPSEEPPSKKRRLADPIDSNAVQNGRFNSVVVANKHISGLHAIVKRESEQLSSTVDQVKMWITLTMPKIEDGDNFGVQIQEEVLSELHRAQESAYNLRDTARQDYITRAKICSKLIKYPNLEDYMLALKEHDEKQIFFSRQHIIDIRNMYASLMDLIQKNITKIRVPKANNNRALY</sequence>
<dbReference type="InterPro" id="IPR036997">
    <property type="entry name" value="PA28_C_sf"/>
</dbReference>
<feature type="domain" description="Proteasome activator PA28 N-terminal" evidence="4">
    <location>
        <begin position="6"/>
        <end position="41"/>
    </location>
</feature>
<keyword evidence="7" id="KW-1185">Reference proteome</keyword>
<evidence type="ECO:0000256" key="2">
    <source>
        <dbReference type="ARBA" id="ARBA00022942"/>
    </source>
</evidence>
<dbReference type="STRING" id="1076256.A0A2H3CE97"/>
<dbReference type="PANTHER" id="PTHR10660:SF2">
    <property type="entry name" value="LD45860P"/>
    <property type="match status" value="1"/>
</dbReference>
<dbReference type="PANTHER" id="PTHR10660">
    <property type="entry name" value="PROTEASOME REGULATOR PA28"/>
    <property type="match status" value="1"/>
</dbReference>
<protein>
    <submittedName>
        <fullName evidence="6">Proteasome activator pa28, REG alpha/beta subunit</fullName>
    </submittedName>
</protein>
<dbReference type="InterPro" id="IPR036252">
    <property type="entry name" value="Proteasome_activ_sf"/>
</dbReference>
<dbReference type="Pfam" id="PF02251">
    <property type="entry name" value="PA28_N"/>
    <property type="match status" value="1"/>
</dbReference>
<dbReference type="InterPro" id="IPR009077">
    <property type="entry name" value="Proteasome_activ_PA28"/>
</dbReference>
<dbReference type="SUPFAM" id="SSF47216">
    <property type="entry name" value="Proteasome activator"/>
    <property type="match status" value="1"/>
</dbReference>
<organism evidence="6 7">
    <name type="scientific">Armillaria solidipes</name>
    <dbReference type="NCBI Taxonomy" id="1076256"/>
    <lineage>
        <taxon>Eukaryota</taxon>
        <taxon>Fungi</taxon>
        <taxon>Dikarya</taxon>
        <taxon>Basidiomycota</taxon>
        <taxon>Agaricomycotina</taxon>
        <taxon>Agaricomycetes</taxon>
        <taxon>Agaricomycetidae</taxon>
        <taxon>Agaricales</taxon>
        <taxon>Marasmiineae</taxon>
        <taxon>Physalacriaceae</taxon>
        <taxon>Armillaria</taxon>
    </lineage>
</organism>
<evidence type="ECO:0000256" key="3">
    <source>
        <dbReference type="SAM" id="MobiDB-lite"/>
    </source>
</evidence>
<keyword evidence="2 6" id="KW-0647">Proteasome</keyword>
<dbReference type="GO" id="GO:0061133">
    <property type="term" value="F:endopeptidase activator activity"/>
    <property type="evidence" value="ECO:0007669"/>
    <property type="project" value="TreeGrafter"/>
</dbReference>
<dbReference type="FunFam" id="1.20.120.180:FF:000002">
    <property type="entry name" value="Proteasome activator complex subunit 1"/>
    <property type="match status" value="1"/>
</dbReference>
<dbReference type="GO" id="GO:2000045">
    <property type="term" value="P:regulation of G1/S transition of mitotic cell cycle"/>
    <property type="evidence" value="ECO:0007669"/>
    <property type="project" value="TreeGrafter"/>
</dbReference>
<dbReference type="GO" id="GO:0061136">
    <property type="term" value="P:regulation of proteasomal protein catabolic process"/>
    <property type="evidence" value="ECO:0007669"/>
    <property type="project" value="TreeGrafter"/>
</dbReference>
<evidence type="ECO:0000256" key="1">
    <source>
        <dbReference type="ARBA" id="ARBA00005883"/>
    </source>
</evidence>
<dbReference type="Pfam" id="PF02252">
    <property type="entry name" value="PA28_C"/>
    <property type="match status" value="1"/>
</dbReference>
<dbReference type="InterPro" id="IPR003186">
    <property type="entry name" value="PA28_C"/>
</dbReference>
<reference evidence="7" key="1">
    <citation type="journal article" date="2017" name="Nat. Ecol. Evol.">
        <title>Genome expansion and lineage-specific genetic innovations in the forest pathogenic fungi Armillaria.</title>
        <authorList>
            <person name="Sipos G."/>
            <person name="Prasanna A.N."/>
            <person name="Walter M.C."/>
            <person name="O'Connor E."/>
            <person name="Balint B."/>
            <person name="Krizsan K."/>
            <person name="Kiss B."/>
            <person name="Hess J."/>
            <person name="Varga T."/>
            <person name="Slot J."/>
            <person name="Riley R."/>
            <person name="Boka B."/>
            <person name="Rigling D."/>
            <person name="Barry K."/>
            <person name="Lee J."/>
            <person name="Mihaltcheva S."/>
            <person name="LaButti K."/>
            <person name="Lipzen A."/>
            <person name="Waldron R."/>
            <person name="Moloney N.M."/>
            <person name="Sperisen C."/>
            <person name="Kredics L."/>
            <person name="Vagvoelgyi C."/>
            <person name="Patrignani A."/>
            <person name="Fitzpatrick D."/>
            <person name="Nagy I."/>
            <person name="Doyle S."/>
            <person name="Anderson J.B."/>
            <person name="Grigoriev I.V."/>
            <person name="Gueldener U."/>
            <person name="Muensterkoetter M."/>
            <person name="Nagy L.G."/>
        </authorList>
    </citation>
    <scope>NUCLEOTIDE SEQUENCE [LARGE SCALE GENOMIC DNA]</scope>
    <source>
        <strain evidence="7">28-4</strain>
    </source>
</reference>
<dbReference type="GO" id="GO:0005737">
    <property type="term" value="C:cytoplasm"/>
    <property type="evidence" value="ECO:0007669"/>
    <property type="project" value="TreeGrafter"/>
</dbReference>
<dbReference type="InterPro" id="IPR003185">
    <property type="entry name" value="Proteasome_activ_PA28_N"/>
</dbReference>
<dbReference type="Proteomes" id="UP000218334">
    <property type="component" value="Unassembled WGS sequence"/>
</dbReference>
<evidence type="ECO:0000313" key="7">
    <source>
        <dbReference type="Proteomes" id="UP000218334"/>
    </source>
</evidence>
<gene>
    <name evidence="6" type="ORF">ARMSODRAFT_948524</name>
</gene>
<evidence type="ECO:0000259" key="5">
    <source>
        <dbReference type="Pfam" id="PF02252"/>
    </source>
</evidence>
<feature type="domain" description="Proteasome activator PA28 C-terminal" evidence="5">
    <location>
        <begin position="99"/>
        <end position="241"/>
    </location>
</feature>
<comment type="similarity">
    <text evidence="1">Belongs to the PA28 family.</text>
</comment>
<name>A0A2H3CE97_9AGAR</name>
<feature type="compositionally biased region" description="Low complexity" evidence="3">
    <location>
        <begin position="43"/>
        <end position="58"/>
    </location>
</feature>
<dbReference type="EMBL" id="KZ293416">
    <property type="protein sequence ID" value="PBK76698.1"/>
    <property type="molecule type" value="Genomic_DNA"/>
</dbReference>
<accession>A0A2H3CE97</accession>
<feature type="region of interest" description="Disordered" evidence="3">
    <location>
        <begin position="43"/>
        <end position="87"/>
    </location>
</feature>
<dbReference type="GO" id="GO:0008537">
    <property type="term" value="C:proteasome activator complex"/>
    <property type="evidence" value="ECO:0007669"/>
    <property type="project" value="InterPro"/>
</dbReference>
<dbReference type="GO" id="GO:0005654">
    <property type="term" value="C:nucleoplasm"/>
    <property type="evidence" value="ECO:0007669"/>
    <property type="project" value="TreeGrafter"/>
</dbReference>
<evidence type="ECO:0000259" key="4">
    <source>
        <dbReference type="Pfam" id="PF02251"/>
    </source>
</evidence>